<organism evidence="1 2">
    <name type="scientific">Salicibibacter cibarius</name>
    <dbReference type="NCBI Taxonomy" id="2743000"/>
    <lineage>
        <taxon>Bacteria</taxon>
        <taxon>Bacillati</taxon>
        <taxon>Bacillota</taxon>
        <taxon>Bacilli</taxon>
        <taxon>Bacillales</taxon>
        <taxon>Bacillaceae</taxon>
        <taxon>Salicibibacter</taxon>
    </lineage>
</organism>
<dbReference type="Pfam" id="PF02810">
    <property type="entry name" value="SEC-C"/>
    <property type="match status" value="1"/>
</dbReference>
<evidence type="ECO:0000313" key="1">
    <source>
        <dbReference type="EMBL" id="QQK74689.1"/>
    </source>
</evidence>
<dbReference type="AlphaFoldDB" id="A0A7T7CAG0"/>
<dbReference type="Proteomes" id="UP000595823">
    <property type="component" value="Chromosome"/>
</dbReference>
<keyword evidence="2" id="KW-1185">Reference proteome</keyword>
<dbReference type="Gene3D" id="3.10.450.50">
    <property type="match status" value="1"/>
</dbReference>
<dbReference type="NCBIfam" id="TIGR04102">
    <property type="entry name" value="SWIM_PBPRA1643"/>
    <property type="match status" value="1"/>
</dbReference>
<reference evidence="1 2" key="1">
    <citation type="submission" date="2020-06" db="EMBL/GenBank/DDBJ databases">
        <title>Genomic analysis of Salicibibacter sp. NKC5-3.</title>
        <authorList>
            <person name="Oh Y.J."/>
        </authorList>
    </citation>
    <scope>NUCLEOTIDE SEQUENCE [LARGE SCALE GENOMIC DNA]</scope>
    <source>
        <strain evidence="1 2">NKC5-3</strain>
    </source>
</reference>
<dbReference type="EMBL" id="CP054705">
    <property type="protein sequence ID" value="QQK74689.1"/>
    <property type="molecule type" value="Genomic_DNA"/>
</dbReference>
<dbReference type="PANTHER" id="PTHR33747">
    <property type="entry name" value="UPF0225 PROTEIN SCO1677"/>
    <property type="match status" value="1"/>
</dbReference>
<protein>
    <submittedName>
        <fullName evidence="1">SEC-C domain-containing protein</fullName>
    </submittedName>
</protein>
<gene>
    <name evidence="1" type="ORF">HUG15_03100</name>
</gene>
<dbReference type="InterPro" id="IPR004027">
    <property type="entry name" value="SEC_C_motif"/>
</dbReference>
<dbReference type="RefSeq" id="WP_200126945.1">
    <property type="nucleotide sequence ID" value="NZ_CP054705.1"/>
</dbReference>
<accession>A0A7T7CAG0</accession>
<dbReference type="InterPro" id="IPR026368">
    <property type="entry name" value="SWIM_PBPRA1643"/>
</dbReference>
<dbReference type="PANTHER" id="PTHR33747:SF1">
    <property type="entry name" value="ADENYLATE CYCLASE-ASSOCIATED CAP C-TERMINAL DOMAIN-CONTAINING PROTEIN"/>
    <property type="match status" value="1"/>
</dbReference>
<evidence type="ECO:0000313" key="2">
    <source>
        <dbReference type="Proteomes" id="UP000595823"/>
    </source>
</evidence>
<sequence length="89" mass="9939">MAKLGTDKKPAILRVATEKRAMDLHDFCDRKGWKVVIGIEPDEQEDLADLQRLMGEKAENTKTVVKEEKIGRNDPCPCGSGKKHKKCCG</sequence>
<name>A0A7T7CAG0_9BACI</name>
<dbReference type="SUPFAM" id="SSF103642">
    <property type="entry name" value="Sec-C motif"/>
    <property type="match status" value="1"/>
</dbReference>
<proteinExistence type="predicted"/>
<dbReference type="KEGG" id="scia:HUG15_03100"/>